<evidence type="ECO:0008006" key="4">
    <source>
        <dbReference type="Google" id="ProtNLM"/>
    </source>
</evidence>
<protein>
    <recommendedName>
        <fullName evidence="4">DUF4328 domain-containing protein</fullName>
    </recommendedName>
</protein>
<keyword evidence="1" id="KW-0812">Transmembrane</keyword>
<feature type="transmembrane region" description="Helical" evidence="1">
    <location>
        <begin position="112"/>
        <end position="129"/>
    </location>
</feature>
<name>A0ABS5KKZ9_9ACTN</name>
<comment type="caution">
    <text evidence="2">The sequence shown here is derived from an EMBL/GenBank/DDBJ whole genome shotgun (WGS) entry which is preliminary data.</text>
</comment>
<dbReference type="RefSeq" id="WP_212008364.1">
    <property type="nucleotide sequence ID" value="NZ_JAAFYZ010000017.1"/>
</dbReference>
<keyword evidence="1" id="KW-0472">Membrane</keyword>
<feature type="transmembrane region" description="Helical" evidence="1">
    <location>
        <begin position="51"/>
        <end position="70"/>
    </location>
</feature>
<sequence length="190" mass="20996">MDGALKVFVGGTVVANTVVFGARAVLYALSYLAVGDLQNGDLTAIDKINTYHTWMTIDWWATVVSAFVLVRLQHRWVNAGNANALTRPDVGLSWFRTAPSSKTFQRWQWAQLFGYLSIIFLNIAFRNAASNDGQLRAWAVLEVMLCSVVIAASIGTTVEARRMTAELLERVDFSEQAARTARVTEPDPIA</sequence>
<proteinExistence type="predicted"/>
<evidence type="ECO:0000313" key="2">
    <source>
        <dbReference type="EMBL" id="MBS2546718.1"/>
    </source>
</evidence>
<evidence type="ECO:0000313" key="3">
    <source>
        <dbReference type="Proteomes" id="UP000730482"/>
    </source>
</evidence>
<organism evidence="2 3">
    <name type="scientific">Catenulispora pinistramenti</name>
    <dbReference type="NCBI Taxonomy" id="2705254"/>
    <lineage>
        <taxon>Bacteria</taxon>
        <taxon>Bacillati</taxon>
        <taxon>Actinomycetota</taxon>
        <taxon>Actinomycetes</taxon>
        <taxon>Catenulisporales</taxon>
        <taxon>Catenulisporaceae</taxon>
        <taxon>Catenulispora</taxon>
    </lineage>
</organism>
<feature type="transmembrane region" description="Helical" evidence="1">
    <location>
        <begin position="135"/>
        <end position="154"/>
    </location>
</feature>
<keyword evidence="3" id="KW-1185">Reference proteome</keyword>
<gene>
    <name evidence="2" type="ORF">KGQ19_07545</name>
</gene>
<feature type="transmembrane region" description="Helical" evidence="1">
    <location>
        <begin position="7"/>
        <end position="31"/>
    </location>
</feature>
<keyword evidence="1" id="KW-1133">Transmembrane helix</keyword>
<evidence type="ECO:0000256" key="1">
    <source>
        <dbReference type="SAM" id="Phobius"/>
    </source>
</evidence>
<dbReference type="Proteomes" id="UP000730482">
    <property type="component" value="Unassembled WGS sequence"/>
</dbReference>
<accession>A0ABS5KKZ9</accession>
<dbReference type="EMBL" id="JAAFYZ010000017">
    <property type="protein sequence ID" value="MBS2546718.1"/>
    <property type="molecule type" value="Genomic_DNA"/>
</dbReference>
<reference evidence="2 3" key="1">
    <citation type="submission" date="2020-02" db="EMBL/GenBank/DDBJ databases">
        <title>Acidophilic actinobacteria isolated from forest soil.</title>
        <authorList>
            <person name="Golinska P."/>
        </authorList>
    </citation>
    <scope>NUCLEOTIDE SEQUENCE [LARGE SCALE GENOMIC DNA]</scope>
    <source>
        <strain evidence="2 3">NL8</strain>
    </source>
</reference>